<dbReference type="STRING" id="49390.A0A068UH69"/>
<dbReference type="InterPro" id="IPR019787">
    <property type="entry name" value="Znf_PHD-finger"/>
</dbReference>
<dbReference type="Gene3D" id="3.30.40.10">
    <property type="entry name" value="Zinc/RING finger domain, C3HC4 (zinc finger)"/>
    <property type="match status" value="2"/>
</dbReference>
<dbReference type="InterPro" id="IPR047365">
    <property type="entry name" value="Tudor_AtPTM-like"/>
</dbReference>
<dbReference type="GO" id="GO:0005634">
    <property type="term" value="C:nucleus"/>
    <property type="evidence" value="ECO:0007669"/>
    <property type="project" value="UniProtKB-SubCell"/>
</dbReference>
<organism evidence="10 11">
    <name type="scientific">Coffea canephora</name>
    <name type="common">Robusta coffee</name>
    <dbReference type="NCBI Taxonomy" id="49390"/>
    <lineage>
        <taxon>Eukaryota</taxon>
        <taxon>Viridiplantae</taxon>
        <taxon>Streptophyta</taxon>
        <taxon>Embryophyta</taxon>
        <taxon>Tracheophyta</taxon>
        <taxon>Spermatophyta</taxon>
        <taxon>Magnoliopsida</taxon>
        <taxon>eudicotyledons</taxon>
        <taxon>Gunneridae</taxon>
        <taxon>Pentapetalae</taxon>
        <taxon>asterids</taxon>
        <taxon>lamiids</taxon>
        <taxon>Gentianales</taxon>
        <taxon>Rubiaceae</taxon>
        <taxon>Ixoroideae</taxon>
        <taxon>Gardenieae complex</taxon>
        <taxon>Bertiereae - Coffeeae clade</taxon>
        <taxon>Coffeeae</taxon>
        <taxon>Coffea</taxon>
    </lineage>
</organism>
<dbReference type="PANTHER" id="PTHR46508">
    <property type="entry name" value="PHD FINGER FAMILY PROTEIN"/>
    <property type="match status" value="1"/>
</dbReference>
<proteinExistence type="predicted"/>
<keyword evidence="2" id="KW-0479">Metal-binding</keyword>
<dbReference type="GO" id="GO:0008270">
    <property type="term" value="F:zinc ion binding"/>
    <property type="evidence" value="ECO:0007669"/>
    <property type="project" value="UniProtKB-KW"/>
</dbReference>
<feature type="compositionally biased region" description="Polar residues" evidence="7">
    <location>
        <begin position="953"/>
        <end position="962"/>
    </location>
</feature>
<evidence type="ECO:0000256" key="5">
    <source>
        <dbReference type="ARBA" id="ARBA00023242"/>
    </source>
</evidence>
<keyword evidence="4" id="KW-0862">Zinc</keyword>
<dbReference type="CDD" id="cd20401">
    <property type="entry name" value="Tudor_AtPTM-like"/>
    <property type="match status" value="1"/>
</dbReference>
<dbReference type="InterPro" id="IPR028942">
    <property type="entry name" value="WHIM1_dom"/>
</dbReference>
<dbReference type="PANTHER" id="PTHR46508:SF1">
    <property type="entry name" value="PHD FINGER FAMILY PROTEIN"/>
    <property type="match status" value="1"/>
</dbReference>
<dbReference type="OMA" id="LQIHSHC"/>
<evidence type="ECO:0000259" key="8">
    <source>
        <dbReference type="PROSITE" id="PS50016"/>
    </source>
</evidence>
<protein>
    <recommendedName>
        <fullName evidence="12">PHD-type domain-containing protein</fullName>
    </recommendedName>
</protein>
<dbReference type="InterPro" id="IPR019786">
    <property type="entry name" value="Zinc_finger_PHD-type_CS"/>
</dbReference>
<dbReference type="SMART" id="SM00571">
    <property type="entry name" value="DDT"/>
    <property type="match status" value="1"/>
</dbReference>
<evidence type="ECO:0000259" key="9">
    <source>
        <dbReference type="PROSITE" id="PS50827"/>
    </source>
</evidence>
<keyword evidence="11" id="KW-1185">Reference proteome</keyword>
<dbReference type="SMART" id="SM00249">
    <property type="entry name" value="PHD"/>
    <property type="match status" value="4"/>
</dbReference>
<dbReference type="Gramene" id="CDP06993">
    <property type="protein sequence ID" value="CDP06993"/>
    <property type="gene ID" value="GSCOC_T00024067001"/>
</dbReference>
<dbReference type="InterPro" id="IPR018501">
    <property type="entry name" value="DDT_dom"/>
</dbReference>
<dbReference type="GO" id="GO:0000785">
    <property type="term" value="C:chromatin"/>
    <property type="evidence" value="ECO:0007669"/>
    <property type="project" value="UniProtKB-ARBA"/>
</dbReference>
<dbReference type="Pfam" id="PF15612">
    <property type="entry name" value="WHIM1"/>
    <property type="match status" value="1"/>
</dbReference>
<evidence type="ECO:0000256" key="3">
    <source>
        <dbReference type="ARBA" id="ARBA00022771"/>
    </source>
</evidence>
<feature type="region of interest" description="Disordered" evidence="7">
    <location>
        <begin position="1433"/>
        <end position="1455"/>
    </location>
</feature>
<feature type="compositionally biased region" description="Basic residues" evidence="7">
    <location>
        <begin position="963"/>
        <end position="973"/>
    </location>
</feature>
<dbReference type="FunCoup" id="A0A068UH69">
    <property type="interactions" value="2373"/>
</dbReference>
<keyword evidence="5" id="KW-0539">Nucleus</keyword>
<dbReference type="Pfam" id="PF02791">
    <property type="entry name" value="DDT"/>
    <property type="match status" value="1"/>
</dbReference>
<reference evidence="11" key="1">
    <citation type="journal article" date="2014" name="Science">
        <title>The coffee genome provides insight into the convergent evolution of caffeine biosynthesis.</title>
        <authorList>
            <person name="Denoeud F."/>
            <person name="Carretero-Paulet L."/>
            <person name="Dereeper A."/>
            <person name="Droc G."/>
            <person name="Guyot R."/>
            <person name="Pietrella M."/>
            <person name="Zheng C."/>
            <person name="Alberti A."/>
            <person name="Anthony F."/>
            <person name="Aprea G."/>
            <person name="Aury J.M."/>
            <person name="Bento P."/>
            <person name="Bernard M."/>
            <person name="Bocs S."/>
            <person name="Campa C."/>
            <person name="Cenci A."/>
            <person name="Combes M.C."/>
            <person name="Crouzillat D."/>
            <person name="Da Silva C."/>
            <person name="Daddiego L."/>
            <person name="De Bellis F."/>
            <person name="Dussert S."/>
            <person name="Garsmeur O."/>
            <person name="Gayraud T."/>
            <person name="Guignon V."/>
            <person name="Jahn K."/>
            <person name="Jamilloux V."/>
            <person name="Joet T."/>
            <person name="Labadie K."/>
            <person name="Lan T."/>
            <person name="Leclercq J."/>
            <person name="Lepelley M."/>
            <person name="Leroy T."/>
            <person name="Li L.T."/>
            <person name="Librado P."/>
            <person name="Lopez L."/>
            <person name="Munoz A."/>
            <person name="Noel B."/>
            <person name="Pallavicini A."/>
            <person name="Perrotta G."/>
            <person name="Poncet V."/>
            <person name="Pot D."/>
            <person name="Priyono X."/>
            <person name="Rigoreau M."/>
            <person name="Rouard M."/>
            <person name="Rozas J."/>
            <person name="Tranchant-Dubreuil C."/>
            <person name="VanBuren R."/>
            <person name="Zhang Q."/>
            <person name="Andrade A.C."/>
            <person name="Argout X."/>
            <person name="Bertrand B."/>
            <person name="de Kochko A."/>
            <person name="Graziosi G."/>
            <person name="Henry R.J."/>
            <person name="Jayarama X."/>
            <person name="Ming R."/>
            <person name="Nagai C."/>
            <person name="Rounsley S."/>
            <person name="Sankoff D."/>
            <person name="Giuliano G."/>
            <person name="Albert V.A."/>
            <person name="Wincker P."/>
            <person name="Lashermes P."/>
        </authorList>
    </citation>
    <scope>NUCLEOTIDE SEQUENCE [LARGE SCALE GENOMIC DNA]</scope>
    <source>
        <strain evidence="11">cv. DH200-94</strain>
    </source>
</reference>
<dbReference type="EMBL" id="HG739108">
    <property type="protein sequence ID" value="CDP06993.1"/>
    <property type="molecule type" value="Genomic_DNA"/>
</dbReference>
<dbReference type="PhylomeDB" id="A0A068UH69"/>
<dbReference type="PROSITE" id="PS50016">
    <property type="entry name" value="ZF_PHD_2"/>
    <property type="match status" value="1"/>
</dbReference>
<evidence type="ECO:0000256" key="7">
    <source>
        <dbReference type="SAM" id="MobiDB-lite"/>
    </source>
</evidence>
<dbReference type="InterPro" id="IPR056618">
    <property type="entry name" value="Chromo_PTM"/>
</dbReference>
<accession>A0A068UH69</accession>
<evidence type="ECO:0000256" key="1">
    <source>
        <dbReference type="ARBA" id="ARBA00004123"/>
    </source>
</evidence>
<evidence type="ECO:0000313" key="10">
    <source>
        <dbReference type="EMBL" id="CDP06993.1"/>
    </source>
</evidence>
<dbReference type="InterPro" id="IPR013083">
    <property type="entry name" value="Znf_RING/FYVE/PHD"/>
</dbReference>
<dbReference type="PROSITE" id="PS50827">
    <property type="entry name" value="DDT"/>
    <property type="match status" value="1"/>
</dbReference>
<evidence type="ECO:0008006" key="12">
    <source>
        <dbReference type="Google" id="ProtNLM"/>
    </source>
</evidence>
<dbReference type="OrthoDB" id="784962at2759"/>
<name>A0A068UH69_COFCA</name>
<gene>
    <name evidence="10" type="ORF">GSCOC_T00024067001</name>
</gene>
<dbReference type="Pfam" id="PF21743">
    <property type="entry name" value="PTM_DIR17_Tudor"/>
    <property type="match status" value="1"/>
</dbReference>
<evidence type="ECO:0000256" key="6">
    <source>
        <dbReference type="PROSITE-ProRule" id="PRU00146"/>
    </source>
</evidence>
<dbReference type="Proteomes" id="UP000295252">
    <property type="component" value="Chromosome I"/>
</dbReference>
<dbReference type="InterPro" id="IPR001965">
    <property type="entry name" value="Znf_PHD"/>
</dbReference>
<evidence type="ECO:0000313" key="11">
    <source>
        <dbReference type="Proteomes" id="UP000295252"/>
    </source>
</evidence>
<feature type="domain" description="PHD-type" evidence="8">
    <location>
        <begin position="435"/>
        <end position="482"/>
    </location>
</feature>
<comment type="subcellular location">
    <subcellularLocation>
        <location evidence="1">Nucleus</location>
    </subcellularLocation>
</comment>
<dbReference type="PROSITE" id="PS01359">
    <property type="entry name" value="ZF_PHD_1"/>
    <property type="match status" value="1"/>
</dbReference>
<feature type="region of interest" description="Disordered" evidence="7">
    <location>
        <begin position="953"/>
        <end position="977"/>
    </location>
</feature>
<dbReference type="InParanoid" id="A0A068UH69"/>
<evidence type="ECO:0000256" key="2">
    <source>
        <dbReference type="ARBA" id="ARBA00022723"/>
    </source>
</evidence>
<dbReference type="Pfam" id="PF24294">
    <property type="entry name" value="Chromo_PTM"/>
    <property type="match status" value="1"/>
</dbReference>
<dbReference type="InterPro" id="IPR011011">
    <property type="entry name" value="Znf_FYVE_PHD"/>
</dbReference>
<evidence type="ECO:0000256" key="4">
    <source>
        <dbReference type="ARBA" id="ARBA00022833"/>
    </source>
</evidence>
<dbReference type="Pfam" id="PF00628">
    <property type="entry name" value="PHD"/>
    <property type="match status" value="1"/>
</dbReference>
<feature type="compositionally biased region" description="Basic and acidic residues" evidence="7">
    <location>
        <begin position="1433"/>
        <end position="1452"/>
    </location>
</feature>
<feature type="domain" description="DDT" evidence="9">
    <location>
        <begin position="209"/>
        <end position="269"/>
    </location>
</feature>
<sequence>MEDAEVRLERKRGRKRKRVDVQNVEMDVDGKKRAVVTRSKRLVGCYVRKEFEGSGFYLGKVVSYDMGLYRVDYEDGDCEDLESGEVRSFLIDESEIDGEWMERKNKLDALLLHKDKDVEAINELKTENAVPLESANVVANAQVKETSAVSELINANCDAEIEGVQIDYDANVDSVSDSCEDEEISSEVEVPVVPPPELPPSSWNIGVPAEDVSHLLSVYSFLRSFSIQLFLSPFGLDDFVGSLICSAPNTLLDSVHVALMRVLRHYFEKLSLDGSELASKCLRGMDWSLLDTLTWPIYLVHYLMVMGYTDGPEWKGFFIHALEREYYTLSAGKKLLILQILCDDVLDSEELRAEIDIREESEGGIDPDTGMVVAPVAGPRRVHPRNSKTSACKGQEAMQIIAQSREMKSFSNSGNLGLSVQGQDGISDMDQDGNGDECRLCGMDGTLLCCDGCPASYHSRCIGVCKVFIPEGPWYCPECTINKVGPRITKGTTLKGAEVFGVDVYSQAFIGACDHLLVLNASTNLHSCARYYSKNDIPCVLQALLSSVEHIVMYKEICKAIIQYWEIPEDIISFTETSEIADHQLAEEHLNCTMPSSVMPLGLVSHNVPETLRSEDTSSCIFGANSGNMNKASLSAVTSDHAVQQGNGDASIETVGPQMNIPGEVQVKYTVFPGSLDQGTVQSDFMSREKSGPETATCMSTNMFGNCRDYVSGPYVTPKLAVAHKHIKIRVGKCFHGTENAISYMGSSFKTQGYVNNYLHGDFAASAAAKLAVLSSEENQVSGSHSSDRRKLISANISLQVKAFSSAATRFFWPHTEKKLIEVPRERCSWCFCCKASVSSKRGCLLNAAVANAIKGSMKIFAGLRHAKSGEGCLPGIATYIMFMEESLSGLTVGPFLSSAFRRQWRTQMEHANTCGALKLLLLELEENIRTIALSGDWVKLVDGWSAESSVTPNAVNASGSTQKRRPGRRGRKTSVMTEVTADDSQDILADFTWWRGGKLTKLLLQKGVLPRILVKKSARQAGGSRKIPGIYYVEASDTPKRSRRLVWRAAVEMSKNISQLALHVRYLDFHVRWNDLVRPEQNIQDVKGPETEASAFRNAYVSDKRVIDNDATYCVAFGNQKHLPSRVMKNIIKVEQTQDGKEKYWFSETRIPLYLIKEFEENAAKVLIQKTDKPVNATVNLQRRRLKAFRKDVFSYLARKRDTKDMCCCALCKQDVLMGDAVKCSVCKGACHEQCTVSSTVHINEEVEFLIICKQCYHSKALSQTENNYESPTSPLLLQRQEFAPVMVRKAENPIGCDQPSMAVKTVQHASDSKSINASKSGSTSKRKLCSWGLIWRKKNCEDTGSDFRSKNILLKGSRDFGLSGPLCHLCRQPYNCDLTYIRCETCLNWYHGEAVELQESKISDLLGFKCCRCRRIRSPVCPYLDPDSKKQLEEKKTRSKPAKQDEKDPSVDVVPQQVKLEPAMPHLPAMEQVVYVAEDDPLLFNHTRVEQITEQNSSVDYEWNATSVSGFGPQKLPVRRHNKRDKEEDCSLAGNSAHDDLSAFGGNVFNSADESLSQVQWDPTASGFGDGMMFNYEDLSFEDMEFEPQTYFSFNELLASDDGVQQDVVGSAEDVAENWENSSILPSDGVVDASFNQQEPSSLVKHAVNAVPCRMCTRYEPCPDLCCQICGILIHSHCSPWIEQSLRDGGWRCGNCREWF</sequence>
<keyword evidence="3 6" id="KW-0863">Zinc-finger</keyword>
<dbReference type="SUPFAM" id="SSF57903">
    <property type="entry name" value="FYVE/PHD zinc finger"/>
    <property type="match status" value="2"/>
</dbReference>